<reference evidence="7 8" key="1">
    <citation type="submission" date="2019-05" db="EMBL/GenBank/DDBJ databases">
        <title>Dyadobacter AR-3-8 sp. nov., isolated from arctic soil.</title>
        <authorList>
            <person name="Chaudhary D.K."/>
        </authorList>
    </citation>
    <scope>NUCLEOTIDE SEQUENCE [LARGE SCALE GENOMIC DNA]</scope>
    <source>
        <strain evidence="7 8">AR-3-8</strain>
    </source>
</reference>
<organism evidence="7 8">
    <name type="scientific">Dyadobacter frigoris</name>
    <dbReference type="NCBI Taxonomy" id="2576211"/>
    <lineage>
        <taxon>Bacteria</taxon>
        <taxon>Pseudomonadati</taxon>
        <taxon>Bacteroidota</taxon>
        <taxon>Cytophagia</taxon>
        <taxon>Cytophagales</taxon>
        <taxon>Spirosomataceae</taxon>
        <taxon>Dyadobacter</taxon>
    </lineage>
</organism>
<dbReference type="RefSeq" id="WP_137344250.1">
    <property type="nucleotide sequence ID" value="NZ_SZVO01000026.1"/>
</dbReference>
<evidence type="ECO:0000259" key="6">
    <source>
        <dbReference type="PROSITE" id="PS51900"/>
    </source>
</evidence>
<evidence type="ECO:0000256" key="2">
    <source>
        <dbReference type="ARBA" id="ARBA00023125"/>
    </source>
</evidence>
<evidence type="ECO:0000259" key="5">
    <source>
        <dbReference type="PROSITE" id="PS51898"/>
    </source>
</evidence>
<dbReference type="InterPro" id="IPR011010">
    <property type="entry name" value="DNA_brk_join_enz"/>
</dbReference>
<dbReference type="AlphaFoldDB" id="A0A4U6CPC3"/>
<feature type="domain" description="Tyr recombinase" evidence="5">
    <location>
        <begin position="218"/>
        <end position="405"/>
    </location>
</feature>
<evidence type="ECO:0000256" key="3">
    <source>
        <dbReference type="ARBA" id="ARBA00023172"/>
    </source>
</evidence>
<dbReference type="OrthoDB" id="971062at2"/>
<dbReference type="Gene3D" id="1.10.150.130">
    <property type="match status" value="1"/>
</dbReference>
<accession>A0A4U6CPC3</accession>
<dbReference type="PROSITE" id="PS51900">
    <property type="entry name" value="CB"/>
    <property type="match status" value="1"/>
</dbReference>
<feature type="domain" description="Core-binding (CB)" evidence="6">
    <location>
        <begin position="109"/>
        <end position="195"/>
    </location>
</feature>
<proteinExistence type="predicted"/>
<dbReference type="PANTHER" id="PTHR30349:SF90">
    <property type="entry name" value="TYROSINE RECOMBINASE XERD"/>
    <property type="match status" value="1"/>
</dbReference>
<dbReference type="PANTHER" id="PTHR30349">
    <property type="entry name" value="PHAGE INTEGRASE-RELATED"/>
    <property type="match status" value="1"/>
</dbReference>
<dbReference type="GO" id="GO:0006310">
    <property type="term" value="P:DNA recombination"/>
    <property type="evidence" value="ECO:0007669"/>
    <property type="project" value="UniProtKB-KW"/>
</dbReference>
<dbReference type="Pfam" id="PF00589">
    <property type="entry name" value="Phage_integrase"/>
    <property type="match status" value="1"/>
</dbReference>
<dbReference type="InterPro" id="IPR010998">
    <property type="entry name" value="Integrase_recombinase_N"/>
</dbReference>
<evidence type="ECO:0000313" key="7">
    <source>
        <dbReference type="EMBL" id="TKT85976.1"/>
    </source>
</evidence>
<dbReference type="SUPFAM" id="SSF56349">
    <property type="entry name" value="DNA breaking-rejoining enzymes"/>
    <property type="match status" value="1"/>
</dbReference>
<sequence>MKEKLKIHEVMDRVLAGLKQERYSDYTIGRYRHCYNGVQKFIQGKNVTYYSNTLAVDYVQHQFGIVIDGFYHQYRSNVAASIRALRTLSDYSEHGILIKKRGSGKKPFECPDVFSKDYESFKLACKSRSYAPMGEASLFWSLHRFLIFMKQEGLTDSREMRSIHILKFLTSQKDYSSRHIATTISRLRNYLRFLYQEGIIEHDLCKCLPHMKITRNPFIPSVWQQTDVKKLLGSIDRQNPKGKRDYAILLLVTRLGLRVGDIRTLKLSDLNWNRNLISIIMQKTRQQLQLPLLDDVGWAIIDYLRNGRPQTDSNFVFIRHKAPYNGFADHNCLHKMLVRHMVSAKIETMNDQKHGLHSLRSTLALTLLENGTPLPIISEVLGHQSVQTTRFYLKIDMNGLRNCVINPEEGGVL</sequence>
<dbReference type="InterPro" id="IPR002104">
    <property type="entry name" value="Integrase_catalytic"/>
</dbReference>
<dbReference type="Gene3D" id="1.10.443.10">
    <property type="entry name" value="Intergrase catalytic core"/>
    <property type="match status" value="1"/>
</dbReference>
<keyword evidence="2 4" id="KW-0238">DNA-binding</keyword>
<dbReference type="Proteomes" id="UP000304900">
    <property type="component" value="Unassembled WGS sequence"/>
</dbReference>
<dbReference type="InterPro" id="IPR013762">
    <property type="entry name" value="Integrase-like_cat_sf"/>
</dbReference>
<gene>
    <name evidence="7" type="ORF">FDK13_32780</name>
</gene>
<evidence type="ECO:0000313" key="8">
    <source>
        <dbReference type="Proteomes" id="UP000304900"/>
    </source>
</evidence>
<dbReference type="CDD" id="cd01188">
    <property type="entry name" value="INT_RitA_C_like"/>
    <property type="match status" value="1"/>
</dbReference>
<keyword evidence="1" id="KW-0229">DNA integration</keyword>
<dbReference type="PROSITE" id="PS51898">
    <property type="entry name" value="TYR_RECOMBINASE"/>
    <property type="match status" value="1"/>
</dbReference>
<dbReference type="InterPro" id="IPR044068">
    <property type="entry name" value="CB"/>
</dbReference>
<evidence type="ECO:0000256" key="4">
    <source>
        <dbReference type="PROSITE-ProRule" id="PRU01248"/>
    </source>
</evidence>
<dbReference type="GO" id="GO:0003677">
    <property type="term" value="F:DNA binding"/>
    <property type="evidence" value="ECO:0007669"/>
    <property type="project" value="UniProtKB-UniRule"/>
</dbReference>
<protein>
    <submittedName>
        <fullName evidence="7">Integrase</fullName>
    </submittedName>
</protein>
<evidence type="ECO:0000256" key="1">
    <source>
        <dbReference type="ARBA" id="ARBA00022908"/>
    </source>
</evidence>
<dbReference type="GO" id="GO:0015074">
    <property type="term" value="P:DNA integration"/>
    <property type="evidence" value="ECO:0007669"/>
    <property type="project" value="UniProtKB-KW"/>
</dbReference>
<keyword evidence="3" id="KW-0233">DNA recombination</keyword>
<comment type="caution">
    <text evidence="7">The sequence shown here is derived from an EMBL/GenBank/DDBJ whole genome shotgun (WGS) entry which is preliminary data.</text>
</comment>
<dbReference type="InterPro" id="IPR050090">
    <property type="entry name" value="Tyrosine_recombinase_XerCD"/>
</dbReference>
<dbReference type="EMBL" id="SZVO01000026">
    <property type="protein sequence ID" value="TKT85976.1"/>
    <property type="molecule type" value="Genomic_DNA"/>
</dbReference>
<name>A0A4U6CPC3_9BACT</name>
<keyword evidence="8" id="KW-1185">Reference proteome</keyword>